<proteinExistence type="predicted"/>
<protein>
    <recommendedName>
        <fullName evidence="1">Cellulose biosynthesis protein BcsE</fullName>
    </recommendedName>
</protein>
<evidence type="ECO:0000313" key="3">
    <source>
        <dbReference type="Proteomes" id="UP000525987"/>
    </source>
</evidence>
<dbReference type="RefSeq" id="WP_183387402.1">
    <property type="nucleotide sequence ID" value="NZ_JACHXM010000007.1"/>
</dbReference>
<reference evidence="2 3" key="1">
    <citation type="submission" date="2020-08" db="EMBL/GenBank/DDBJ databases">
        <title>Genomic Encyclopedia of Type Strains, Phase III (KMG-III): the genomes of soil and plant-associated and newly described type strains.</title>
        <authorList>
            <person name="Whitman W."/>
        </authorList>
    </citation>
    <scope>NUCLEOTIDE SEQUENCE [LARGE SCALE GENOMIC DNA]</scope>
    <source>
        <strain evidence="2 3">CECT 5995</strain>
    </source>
</reference>
<dbReference type="EMBL" id="JACHXM010000007">
    <property type="protein sequence ID" value="MBB3141014.1"/>
    <property type="molecule type" value="Genomic_DNA"/>
</dbReference>
<keyword evidence="3" id="KW-1185">Reference proteome</keyword>
<organism evidence="2 3">
    <name type="scientific">Halomonas organivorans</name>
    <dbReference type="NCBI Taxonomy" id="257772"/>
    <lineage>
        <taxon>Bacteria</taxon>
        <taxon>Pseudomonadati</taxon>
        <taxon>Pseudomonadota</taxon>
        <taxon>Gammaproteobacteria</taxon>
        <taxon>Oceanospirillales</taxon>
        <taxon>Halomonadaceae</taxon>
        <taxon>Halomonas</taxon>
    </lineage>
</organism>
<dbReference type="Proteomes" id="UP000525987">
    <property type="component" value="Unassembled WGS sequence"/>
</dbReference>
<dbReference type="AlphaFoldDB" id="A0A7W5BXM4"/>
<sequence>MSISSDPSPMRTERLHYSLGIEGLWPEFAALRCPGVYWLLADRAGHADALILGMLASAAPEMRVDWVAAVDHARQTAARLPPERGPGRLTFFALPEIMNAEAWLRLPGELARGRRWRRQSSRMLIVEIETPDLDGALSDDEELALWCRQWRDWAVAHRVCVMIVSHGSRGLALRGRLHPFNDALDGLAHLQPIGDEGRFLVLHWRSDLLVCGGRDLTLTARGLGWQLLSSMTQDEIVGSDDHEYLVQRCVLEGAPALSEHWHVHDSARAVVAQAVNAQAATVVLGLEHADEIEAVARWMHGLRVQRGNAIKLVVRELVPCLRYRDERLLSLCGVTLVIGAAVPLSRFLSRLDGIQGQRFTRQISLDFEGVVASLHPVTPGGAVSSATFLDRIEQWLDSSAAEAVSSLMVALQPAGGLSPEQALHQCRLSRYGDMATLMEGRLYLFLFGCRSTDLEPALKRLFGLPDAALFESHDVFDDPEAVAIEVHRLIGRGWDGVSQTFVTSAPMAVAEQEPTRDHDAASPRPLALLLRADAAPEGPRS</sequence>
<dbReference type="InterPro" id="IPR017745">
    <property type="entry name" value="BcsE"/>
</dbReference>
<evidence type="ECO:0000256" key="1">
    <source>
        <dbReference type="NCBIfam" id="TIGR03369"/>
    </source>
</evidence>
<name>A0A7W5BXM4_9GAMM</name>
<accession>A0A7W5BXM4</accession>
<dbReference type="GO" id="GO:0035438">
    <property type="term" value="F:cyclic-di-GMP binding"/>
    <property type="evidence" value="ECO:0007669"/>
    <property type="project" value="InterPro"/>
</dbReference>
<gene>
    <name evidence="2" type="ORF">FHR96_001888</name>
</gene>
<evidence type="ECO:0000313" key="2">
    <source>
        <dbReference type="EMBL" id="MBB3141014.1"/>
    </source>
</evidence>
<dbReference type="NCBIfam" id="TIGR03369">
    <property type="entry name" value="cellulose_bcsE"/>
    <property type="match status" value="1"/>
</dbReference>
<dbReference type="Pfam" id="PF10995">
    <property type="entry name" value="CBP_BcsE"/>
    <property type="match status" value="1"/>
</dbReference>
<comment type="caution">
    <text evidence="2">The sequence shown here is derived from an EMBL/GenBank/DDBJ whole genome shotgun (WGS) entry which is preliminary data.</text>
</comment>